<evidence type="ECO:0000313" key="1">
    <source>
        <dbReference type="EMBL" id="KAI0090953.1"/>
    </source>
</evidence>
<name>A0ACB8U9Q3_9APHY</name>
<organism evidence="1 2">
    <name type="scientific">Irpex rosettiformis</name>
    <dbReference type="NCBI Taxonomy" id="378272"/>
    <lineage>
        <taxon>Eukaryota</taxon>
        <taxon>Fungi</taxon>
        <taxon>Dikarya</taxon>
        <taxon>Basidiomycota</taxon>
        <taxon>Agaricomycotina</taxon>
        <taxon>Agaricomycetes</taxon>
        <taxon>Polyporales</taxon>
        <taxon>Irpicaceae</taxon>
        <taxon>Irpex</taxon>
    </lineage>
</organism>
<accession>A0ACB8U9Q3</accession>
<keyword evidence="2" id="KW-1185">Reference proteome</keyword>
<evidence type="ECO:0000313" key="2">
    <source>
        <dbReference type="Proteomes" id="UP001055072"/>
    </source>
</evidence>
<reference evidence="1" key="1">
    <citation type="journal article" date="2021" name="Environ. Microbiol.">
        <title>Gene family expansions and transcriptome signatures uncover fungal adaptations to wood decay.</title>
        <authorList>
            <person name="Hage H."/>
            <person name="Miyauchi S."/>
            <person name="Viragh M."/>
            <person name="Drula E."/>
            <person name="Min B."/>
            <person name="Chaduli D."/>
            <person name="Navarro D."/>
            <person name="Favel A."/>
            <person name="Norest M."/>
            <person name="Lesage-Meessen L."/>
            <person name="Balint B."/>
            <person name="Merenyi Z."/>
            <person name="de Eugenio L."/>
            <person name="Morin E."/>
            <person name="Martinez A.T."/>
            <person name="Baldrian P."/>
            <person name="Stursova M."/>
            <person name="Martinez M.J."/>
            <person name="Novotny C."/>
            <person name="Magnuson J.K."/>
            <person name="Spatafora J.W."/>
            <person name="Maurice S."/>
            <person name="Pangilinan J."/>
            <person name="Andreopoulos W."/>
            <person name="LaButti K."/>
            <person name="Hundley H."/>
            <person name="Na H."/>
            <person name="Kuo A."/>
            <person name="Barry K."/>
            <person name="Lipzen A."/>
            <person name="Henrissat B."/>
            <person name="Riley R."/>
            <person name="Ahrendt S."/>
            <person name="Nagy L.G."/>
            <person name="Grigoriev I.V."/>
            <person name="Martin F."/>
            <person name="Rosso M.N."/>
        </authorList>
    </citation>
    <scope>NUCLEOTIDE SEQUENCE</scope>
    <source>
        <strain evidence="1">CBS 384.51</strain>
    </source>
</reference>
<sequence>MSSQDEPEQTRPENDGQPAEKRRRVRACDMCRRRKVKCDGGRVSGDQCTNCVTYKCPCTYTQSDKKRFTDPEYVQNLEKQLAQTHELLARLTAARDAAENSIGSSPPSSAHEQNMNALDGSSLTCPARGTALNPEDIESSDDEGGTQSLNAALKRLNLEGFSPPNFVGKSSDLALVQTALDVKQDYSGQAGPGATVEDLFFPDNSDIPWLEGKFATREEEIFPPESYPEPSMMWSFVELYFSYCNVFAPLLHRAMFEKSIKEGLHLVDAGFASTLMLVCAIGAKFSDDPRVLPDANHSTSAGWNYFSRVQDTRRSIKLGRPTLYDVQIPCLIAVFLLGGPCPQVCSRIIAHGIRVAQDLGIHRRKCYKDVTVAEGELRKRAFWILLTIDRAICQGLGISCCIQEEDYDLDLPLDVDDEYWFTGDPQLDFKQPPGKPSTISFFISSLKLNSILARALRTIYAINKSKALLGYTGPQWEEHMVAELDSLLNQWIDTVPDHLRWNPNMKDPTFFKQSAYLYSLYFQIQIIVHRQWIPSPKKSSSLSLASLAICTNAARSSIHILEAQHERFPHASYQSMLQLFSIGVVLIINIWGGKRSGMSSNPAKEMQDVYKCMRILKNLEQRWFVAGRILGVMTQLVTVGDLPLPTPSPQPRQKRSRDGHLATPDAQLNGGTTAQPLPNQRPIAGSSRVQHSQHSSRTWSPNQDVTQNGYTLPVHSDELSRLPVHPVFDSDGTVPVMRPTWPPSTSAPPNRSLNANSIVESPYPYPQAHNYSDTRPELSTFSPITSSATISTNQYGYSVNGQWPNDVDLLGSASDLGPSLDSHTLALLSTAPNCMEWNDWGTYINHFGGFGGLHNSEDAHDGMPSL</sequence>
<protein>
    <submittedName>
        <fullName evidence="1">Fungal-specific transcription factor domain-containing protein</fullName>
    </submittedName>
</protein>
<dbReference type="EMBL" id="MU274906">
    <property type="protein sequence ID" value="KAI0090953.1"/>
    <property type="molecule type" value="Genomic_DNA"/>
</dbReference>
<proteinExistence type="predicted"/>
<comment type="caution">
    <text evidence="1">The sequence shown here is derived from an EMBL/GenBank/DDBJ whole genome shotgun (WGS) entry which is preliminary data.</text>
</comment>
<dbReference type="Proteomes" id="UP001055072">
    <property type="component" value="Unassembled WGS sequence"/>
</dbReference>
<gene>
    <name evidence="1" type="ORF">BDY19DRAFT_932610</name>
</gene>